<dbReference type="eggNOG" id="ENOG5033D5D">
    <property type="taxonomic scope" value="Bacteria"/>
</dbReference>
<comment type="caution">
    <text evidence="2">The sequence shown here is derived from an EMBL/GenBank/DDBJ whole genome shotgun (WGS) entry which is preliminary data.</text>
</comment>
<gene>
    <name evidence="2" type="ORF">HMPREF9997_00277</name>
</gene>
<evidence type="ECO:0000256" key="1">
    <source>
        <dbReference type="SAM" id="Phobius"/>
    </source>
</evidence>
<dbReference type="AlphaFoldDB" id="L1MM11"/>
<keyword evidence="1" id="KW-0472">Membrane</keyword>
<organism evidence="2 3">
    <name type="scientific">Corynebacterium durum F0235</name>
    <dbReference type="NCBI Taxonomy" id="1035195"/>
    <lineage>
        <taxon>Bacteria</taxon>
        <taxon>Bacillati</taxon>
        <taxon>Actinomycetota</taxon>
        <taxon>Actinomycetes</taxon>
        <taxon>Mycobacteriales</taxon>
        <taxon>Corynebacteriaceae</taxon>
        <taxon>Corynebacterium</taxon>
    </lineage>
</organism>
<evidence type="ECO:0000313" key="3">
    <source>
        <dbReference type="Proteomes" id="UP000010445"/>
    </source>
</evidence>
<feature type="transmembrane region" description="Helical" evidence="1">
    <location>
        <begin position="61"/>
        <end position="78"/>
    </location>
</feature>
<dbReference type="GeneID" id="84896848"/>
<dbReference type="Proteomes" id="UP000010445">
    <property type="component" value="Unassembled WGS sequence"/>
</dbReference>
<name>L1MM11_9CORY</name>
<reference evidence="2 3" key="1">
    <citation type="submission" date="2012-05" db="EMBL/GenBank/DDBJ databases">
        <authorList>
            <person name="Weinstock G."/>
            <person name="Sodergren E."/>
            <person name="Lobos E.A."/>
            <person name="Fulton L."/>
            <person name="Fulton R."/>
            <person name="Courtney L."/>
            <person name="Fronick C."/>
            <person name="O'Laughlin M."/>
            <person name="Godfrey J."/>
            <person name="Wilson R.M."/>
            <person name="Miner T."/>
            <person name="Farmer C."/>
            <person name="Delehaunty K."/>
            <person name="Cordes M."/>
            <person name="Minx P."/>
            <person name="Tomlinson C."/>
            <person name="Chen J."/>
            <person name="Wollam A."/>
            <person name="Pepin K.H."/>
            <person name="Bhonagiri V."/>
            <person name="Zhang X."/>
            <person name="Suruliraj S."/>
            <person name="Warren W."/>
            <person name="Mitreva M."/>
            <person name="Mardis E.R."/>
            <person name="Wilson R.K."/>
        </authorList>
    </citation>
    <scope>NUCLEOTIDE SEQUENCE [LARGE SCALE GENOMIC DNA]</scope>
    <source>
        <strain evidence="2 3">F0235</strain>
    </source>
</reference>
<keyword evidence="3" id="KW-1185">Reference proteome</keyword>
<keyword evidence="1" id="KW-0812">Transmembrane</keyword>
<evidence type="ECO:0008006" key="4">
    <source>
        <dbReference type="Google" id="ProtNLM"/>
    </source>
</evidence>
<dbReference type="HOGENOM" id="CLU_162071_1_1_11"/>
<dbReference type="EMBL" id="AMEM01000007">
    <property type="protein sequence ID" value="EKX91994.1"/>
    <property type="molecule type" value="Genomic_DNA"/>
</dbReference>
<accession>L1MM11</accession>
<sequence>MSQNTQNTSKRRSAGTFDIRNIIALLLGIYGIVLVLCSFFLDPGVDPDTGGLKDSADNLWTGIGLVAVAAFFFIWAWLNPIVVQTPTEETEVK</sequence>
<dbReference type="STRING" id="1035195.HMPREF9997_00277"/>
<keyword evidence="1" id="KW-1133">Transmembrane helix</keyword>
<protein>
    <recommendedName>
        <fullName evidence="4">Cell wall anchor protein</fullName>
    </recommendedName>
</protein>
<proteinExistence type="predicted"/>
<evidence type="ECO:0000313" key="2">
    <source>
        <dbReference type="EMBL" id="EKX91994.1"/>
    </source>
</evidence>
<feature type="transmembrane region" description="Helical" evidence="1">
    <location>
        <begin position="21"/>
        <end position="41"/>
    </location>
</feature>
<dbReference type="PATRIC" id="fig|1035195.3.peg.258"/>
<dbReference type="RefSeq" id="WP_006061973.1">
    <property type="nucleotide sequence ID" value="NZ_KB290822.1"/>
</dbReference>